<dbReference type="InterPro" id="IPR031165">
    <property type="entry name" value="GNAT_YJDJ"/>
</dbReference>
<dbReference type="InterPro" id="IPR016181">
    <property type="entry name" value="Acyl_CoA_acyltransferase"/>
</dbReference>
<accession>A0A916YDM3</accession>
<proteinExistence type="predicted"/>
<dbReference type="Proteomes" id="UP000613160">
    <property type="component" value="Unassembled WGS sequence"/>
</dbReference>
<dbReference type="SUPFAM" id="SSF55729">
    <property type="entry name" value="Acyl-CoA N-acyltransferases (Nat)"/>
    <property type="match status" value="1"/>
</dbReference>
<gene>
    <name evidence="2" type="ORF">GCM10011335_49740</name>
</gene>
<sequence length="92" mass="10245">MQIRHEATETGGRFVAADVPGAELIYLHPRARTIVIDHTFVPESRRGEGMGETLVTAAVDYARRMGLQVDPRCPFARRKFAGHADWQGLLAK</sequence>
<evidence type="ECO:0000259" key="1">
    <source>
        <dbReference type="PROSITE" id="PS51729"/>
    </source>
</evidence>
<evidence type="ECO:0000313" key="2">
    <source>
        <dbReference type="EMBL" id="GGD41023.1"/>
    </source>
</evidence>
<organism evidence="2 3">
    <name type="scientific">Aureimonas glaciei</name>
    <dbReference type="NCBI Taxonomy" id="1776957"/>
    <lineage>
        <taxon>Bacteria</taxon>
        <taxon>Pseudomonadati</taxon>
        <taxon>Pseudomonadota</taxon>
        <taxon>Alphaproteobacteria</taxon>
        <taxon>Hyphomicrobiales</taxon>
        <taxon>Aurantimonadaceae</taxon>
        <taxon>Aureimonas</taxon>
    </lineage>
</organism>
<dbReference type="Pfam" id="PF14542">
    <property type="entry name" value="Acetyltransf_CG"/>
    <property type="match status" value="1"/>
</dbReference>
<evidence type="ECO:0000313" key="3">
    <source>
        <dbReference type="Proteomes" id="UP000613160"/>
    </source>
</evidence>
<feature type="domain" description="N-acetyltransferase" evidence="1">
    <location>
        <begin position="4"/>
        <end position="91"/>
    </location>
</feature>
<dbReference type="PROSITE" id="PS51729">
    <property type="entry name" value="GNAT_YJDJ"/>
    <property type="match status" value="1"/>
</dbReference>
<comment type="caution">
    <text evidence="2">The sequence shown here is derived from an EMBL/GenBank/DDBJ whole genome shotgun (WGS) entry which is preliminary data.</text>
</comment>
<dbReference type="InterPro" id="IPR045057">
    <property type="entry name" value="Gcn5-rel_NAT"/>
</dbReference>
<name>A0A916YDM3_9HYPH</name>
<dbReference type="PANTHER" id="PTHR31435:SF9">
    <property type="entry name" value="PROTEIN NATD1"/>
    <property type="match status" value="1"/>
</dbReference>
<reference evidence="2" key="2">
    <citation type="submission" date="2020-09" db="EMBL/GenBank/DDBJ databases">
        <authorList>
            <person name="Sun Q."/>
            <person name="Zhou Y."/>
        </authorList>
    </citation>
    <scope>NUCLEOTIDE SEQUENCE</scope>
    <source>
        <strain evidence="2">CGMCC 1.15493</strain>
    </source>
</reference>
<keyword evidence="3" id="KW-1185">Reference proteome</keyword>
<dbReference type="PANTHER" id="PTHR31435">
    <property type="entry name" value="PROTEIN NATD1"/>
    <property type="match status" value="1"/>
</dbReference>
<dbReference type="Gene3D" id="3.40.630.30">
    <property type="match status" value="1"/>
</dbReference>
<dbReference type="EMBL" id="BMJJ01000017">
    <property type="protein sequence ID" value="GGD41023.1"/>
    <property type="molecule type" value="Genomic_DNA"/>
</dbReference>
<protein>
    <submittedName>
        <fullName evidence="2">N-acetyltransferase</fullName>
    </submittedName>
</protein>
<reference evidence="2" key="1">
    <citation type="journal article" date="2014" name="Int. J. Syst. Evol. Microbiol.">
        <title>Complete genome sequence of Corynebacterium casei LMG S-19264T (=DSM 44701T), isolated from a smear-ripened cheese.</title>
        <authorList>
            <consortium name="US DOE Joint Genome Institute (JGI-PGF)"/>
            <person name="Walter F."/>
            <person name="Albersmeier A."/>
            <person name="Kalinowski J."/>
            <person name="Ruckert C."/>
        </authorList>
    </citation>
    <scope>NUCLEOTIDE SEQUENCE</scope>
    <source>
        <strain evidence="2">CGMCC 1.15493</strain>
    </source>
</reference>
<dbReference type="RefSeq" id="WP_188855133.1">
    <property type="nucleotide sequence ID" value="NZ_BMJJ01000017.1"/>
</dbReference>
<dbReference type="AlphaFoldDB" id="A0A916YDM3"/>